<name>A0ABD1M7U4_9FABA</name>
<dbReference type="Proteomes" id="UP001603857">
    <property type="component" value="Unassembled WGS sequence"/>
</dbReference>
<reference evidence="3 4" key="1">
    <citation type="submission" date="2024-08" db="EMBL/GenBank/DDBJ databases">
        <title>Insights into the chromosomal genome structure of Flemingia macrophylla.</title>
        <authorList>
            <person name="Ding Y."/>
            <person name="Zhao Y."/>
            <person name="Bi W."/>
            <person name="Wu M."/>
            <person name="Zhao G."/>
            <person name="Gong Y."/>
            <person name="Li W."/>
            <person name="Zhang P."/>
        </authorList>
    </citation>
    <scope>NUCLEOTIDE SEQUENCE [LARGE SCALE GENOMIC DNA]</scope>
    <source>
        <strain evidence="3">DYQJB</strain>
        <tissue evidence="3">Leaf</tissue>
    </source>
</reference>
<dbReference type="PANTHER" id="PTHR35497">
    <property type="entry name" value="ACYL-UDP-N-ACETYLGLUCOSAMINE O-ACYLTRANSFERASE"/>
    <property type="match status" value="1"/>
</dbReference>
<evidence type="ECO:0000256" key="1">
    <source>
        <dbReference type="SAM" id="MobiDB-lite"/>
    </source>
</evidence>
<proteinExistence type="predicted"/>
<protein>
    <recommendedName>
        <fullName evidence="2">Aminotransferase-like plant mobile domain-containing protein</fullName>
    </recommendedName>
</protein>
<organism evidence="3 4">
    <name type="scientific">Flemingia macrophylla</name>
    <dbReference type="NCBI Taxonomy" id="520843"/>
    <lineage>
        <taxon>Eukaryota</taxon>
        <taxon>Viridiplantae</taxon>
        <taxon>Streptophyta</taxon>
        <taxon>Embryophyta</taxon>
        <taxon>Tracheophyta</taxon>
        <taxon>Spermatophyta</taxon>
        <taxon>Magnoliopsida</taxon>
        <taxon>eudicotyledons</taxon>
        <taxon>Gunneridae</taxon>
        <taxon>Pentapetalae</taxon>
        <taxon>rosids</taxon>
        <taxon>fabids</taxon>
        <taxon>Fabales</taxon>
        <taxon>Fabaceae</taxon>
        <taxon>Papilionoideae</taxon>
        <taxon>50 kb inversion clade</taxon>
        <taxon>NPAAA clade</taxon>
        <taxon>indigoferoid/millettioid clade</taxon>
        <taxon>Phaseoleae</taxon>
        <taxon>Flemingia</taxon>
    </lineage>
</organism>
<gene>
    <name evidence="3" type="ORF">Fmac_019293</name>
</gene>
<keyword evidence="4" id="KW-1185">Reference proteome</keyword>
<feature type="region of interest" description="Disordered" evidence="1">
    <location>
        <begin position="250"/>
        <end position="286"/>
    </location>
</feature>
<sequence length="698" mass="78957">MAGKLELGPPKSDVSNPKEQAARKILKIVRSQGHPYVELRENGKKFIYFCTLCLAPCYSDDVLFNHLKGNLHKERLSAAKVTLLGPRPWPFNDGLVFFDTSTESDKELEVTDSYRNRLLKVDDNDGNLAIVAFDKGVQSNAKPCSIGGLQDDECALVIPHLLIGDETFDVKVREVGLGKIAARFLEKSNALNGIKRIWCEWLGKEGNGKQDGAEVLEHDFAIVTFTYNYDLGRSGLLDDVKLLLPAASSGQKGKASLSDSDDVSDSLCNQCDSSTEESSDSNNSNSQLTLDQFSNHILCTKFLSSKALRKELRRKQRLAAEKVCNICQQKMLPGKDVAALLNLKTRRVACSSRNRTGAFHVFHTSCLIHWIILCEFEIITNHLVRPNVRRVVKRKVASDGDKIGKEKKIEKHIRTVFCPECQGTGIIIDGDGVEHPEFSLSQMFKFKIKACDARREWIKSPEILQNCSTGFHFPSHSEEIFEEKVEPINLLHFYRADDQIVSRLRHLLDLLVGLTRLAKIAACQSLAGHTDLRVLQDFDTQWFLRDVSTIPSQWSPLASFETDSIFGFFRLIPTAFVLVNLNQFIWCPYAVDVIDQLSDECRRGMDIWESICPLVSNLIIEWHQPDRVMRQFGFQQPISHPPCTPPQVHHLTLRVKNADHWTAVIDGCTNAWNNRRNSCFQRTGPQERLLSSQSDYMR</sequence>
<evidence type="ECO:0000313" key="3">
    <source>
        <dbReference type="EMBL" id="KAL2331712.1"/>
    </source>
</evidence>
<dbReference type="Pfam" id="PF10536">
    <property type="entry name" value="PMD"/>
    <property type="match status" value="1"/>
</dbReference>
<evidence type="ECO:0000259" key="2">
    <source>
        <dbReference type="Pfam" id="PF10536"/>
    </source>
</evidence>
<comment type="caution">
    <text evidence="3">The sequence shown here is derived from an EMBL/GenBank/DDBJ whole genome shotgun (WGS) entry which is preliminary data.</text>
</comment>
<dbReference type="InterPro" id="IPR019557">
    <property type="entry name" value="AminoTfrase-like_pln_mobile"/>
</dbReference>
<accession>A0ABD1M7U4</accession>
<evidence type="ECO:0000313" key="4">
    <source>
        <dbReference type="Proteomes" id="UP001603857"/>
    </source>
</evidence>
<dbReference type="AlphaFoldDB" id="A0ABD1M7U4"/>
<dbReference type="PANTHER" id="PTHR35497:SF1">
    <property type="entry name" value="ACYL-UDP-N-ACETYLGLUCOSAMINE O-ACYLTRANSFERASE"/>
    <property type="match status" value="1"/>
</dbReference>
<feature type="domain" description="Aminotransferase-like plant mobile" evidence="2">
    <location>
        <begin position="579"/>
        <end position="697"/>
    </location>
</feature>
<dbReference type="EMBL" id="JBGMDY010000006">
    <property type="protein sequence ID" value="KAL2331712.1"/>
    <property type="molecule type" value="Genomic_DNA"/>
</dbReference>